<dbReference type="SUPFAM" id="SSF159894">
    <property type="entry name" value="YgaC/TfoX-N like"/>
    <property type="match status" value="1"/>
</dbReference>
<feature type="domain" description="TfoX N-terminal" evidence="2">
    <location>
        <begin position="88"/>
        <end position="172"/>
    </location>
</feature>
<reference evidence="3 4" key="1">
    <citation type="submission" date="2018-06" db="EMBL/GenBank/DDBJ databases">
        <title>Complete genome sequence of Paracoccus mutanolyticus strain RSP-02 isolated from cellulosic waste.</title>
        <authorList>
            <person name="Amrutha R.N."/>
            <person name="Shrivastav A."/>
            <person name="Buddana S.K."/>
            <person name="Deshpande U."/>
            <person name="Prakasham R.S."/>
        </authorList>
    </citation>
    <scope>NUCLEOTIDE SEQUENCE [LARGE SCALE GENOMIC DNA]</scope>
    <source>
        <strain evidence="3 4">RSP-02</strain>
    </source>
</reference>
<protein>
    <recommendedName>
        <fullName evidence="2">TfoX N-terminal domain-containing protein</fullName>
    </recommendedName>
</protein>
<keyword evidence="4" id="KW-1185">Reference proteome</keyword>
<accession>A0ABM6WSG0</accession>
<name>A0ABM6WSG0_9RHOB</name>
<sequence>MPSASSPLLLQRPRRPNPLRPLRAALRRPATKGFLPAPLGAREPAATIRGRWAFSPSAPLPVLRATRAAQAAPMARDARLEGAMLRDLDALSGLTERPMFGGLCFLLNRHMLCAIRQEGAMVRVGPARQAQVLATTDVAPIIHRGRPSAGWVWLAGDSLSDDKTRARLAARAPETVRALPPKE</sequence>
<feature type="compositionally biased region" description="Low complexity" evidence="1">
    <location>
        <begin position="1"/>
        <end position="11"/>
    </location>
</feature>
<dbReference type="InterPro" id="IPR007076">
    <property type="entry name" value="TfoX_N"/>
</dbReference>
<evidence type="ECO:0000256" key="1">
    <source>
        <dbReference type="SAM" id="MobiDB-lite"/>
    </source>
</evidence>
<evidence type="ECO:0000259" key="2">
    <source>
        <dbReference type="Pfam" id="PF04993"/>
    </source>
</evidence>
<organism evidence="3 4">
    <name type="scientific">Paracoccus mutanolyticus</name>
    <dbReference type="NCBI Taxonomy" id="1499308"/>
    <lineage>
        <taxon>Bacteria</taxon>
        <taxon>Pseudomonadati</taxon>
        <taxon>Pseudomonadota</taxon>
        <taxon>Alphaproteobacteria</taxon>
        <taxon>Rhodobacterales</taxon>
        <taxon>Paracoccaceae</taxon>
        <taxon>Paracoccus</taxon>
    </lineage>
</organism>
<dbReference type="Gene3D" id="3.30.1460.30">
    <property type="entry name" value="YgaC/TfoX-N like chaperone"/>
    <property type="match status" value="1"/>
</dbReference>
<evidence type="ECO:0000313" key="4">
    <source>
        <dbReference type="Proteomes" id="UP000249922"/>
    </source>
</evidence>
<evidence type="ECO:0000313" key="3">
    <source>
        <dbReference type="EMBL" id="AWX93502.1"/>
    </source>
</evidence>
<dbReference type="EMBL" id="CP030239">
    <property type="protein sequence ID" value="AWX93502.1"/>
    <property type="molecule type" value="Genomic_DNA"/>
</dbReference>
<dbReference type="Pfam" id="PF04993">
    <property type="entry name" value="TfoX_N"/>
    <property type="match status" value="1"/>
</dbReference>
<feature type="region of interest" description="Disordered" evidence="1">
    <location>
        <begin position="1"/>
        <end position="20"/>
    </location>
</feature>
<dbReference type="Proteomes" id="UP000249922">
    <property type="component" value="Chromosome"/>
</dbReference>
<gene>
    <name evidence="3" type="ORF">DPM13_11460</name>
</gene>
<proteinExistence type="predicted"/>